<dbReference type="PANTHER" id="PTHR42905:SF16">
    <property type="entry name" value="CARBOXYPHOSPHONOENOLPYRUVATE PHOSPHONOMUTASE-LIKE PROTEIN (AFU_ORTHOLOGUE AFUA_5G07230)"/>
    <property type="match status" value="1"/>
</dbReference>
<sequence>MSDSRQRTTDGQCLTARMTTTQPDKAHLFRSLHTLAAPLALANAWDVASARVIESAGAPAIATTSAGVAWSLGSPDGDALAREQALELISRITAAVAVPVTADIEGGYGQDAADIAETVTGVLAAGAVGVNIEDGTRPPGELATRLAVARQAADRAGADLFLNARIDTYLFGLGDPDTRLAETLSRARMYVDAGADGIFVPGVTGTTTIAALAEDIAVPLNVMAEPGAPTVAELGALGVARVSLGSGVAQAAYAAARRAARELFETGDYGSLAGGIAFPELDALFSGTH</sequence>
<proteinExistence type="predicted"/>
<dbReference type="InterPro" id="IPR039556">
    <property type="entry name" value="ICL/PEPM"/>
</dbReference>
<dbReference type="Gene3D" id="3.20.20.60">
    <property type="entry name" value="Phosphoenolpyruvate-binding domains"/>
    <property type="match status" value="1"/>
</dbReference>
<dbReference type="Proteomes" id="UP000252698">
    <property type="component" value="Chromosome"/>
</dbReference>
<reference evidence="1 2" key="1">
    <citation type="journal article" date="2018" name="Front. Microbiol.">
        <title>Genome Sequencing of Streptomyces atratus SCSIOZH16 and Activation Production of Nocardamine via Metabolic Engineering.</title>
        <authorList>
            <person name="Li Y."/>
            <person name="Zhang C."/>
            <person name="Liu C."/>
            <person name="Ju J."/>
            <person name="Ma J."/>
        </authorList>
    </citation>
    <scope>NUCLEOTIDE SEQUENCE [LARGE SCALE GENOMIC DNA]</scope>
    <source>
        <strain evidence="1 2">SCSIO_ZH16</strain>
    </source>
</reference>
<dbReference type="SUPFAM" id="SSF51621">
    <property type="entry name" value="Phosphoenolpyruvate/pyruvate domain"/>
    <property type="match status" value="1"/>
</dbReference>
<dbReference type="KEGG" id="sata:C5746_26610"/>
<organism evidence="1 2">
    <name type="scientific">Streptomyces atratus</name>
    <dbReference type="NCBI Taxonomy" id="1893"/>
    <lineage>
        <taxon>Bacteria</taxon>
        <taxon>Bacillati</taxon>
        <taxon>Actinomycetota</taxon>
        <taxon>Actinomycetes</taxon>
        <taxon>Kitasatosporales</taxon>
        <taxon>Streptomycetaceae</taxon>
        <taxon>Streptomyces</taxon>
    </lineage>
</organism>
<dbReference type="InterPro" id="IPR040442">
    <property type="entry name" value="Pyrv_kinase-like_dom_sf"/>
</dbReference>
<dbReference type="InterPro" id="IPR015813">
    <property type="entry name" value="Pyrv/PenolPyrv_kinase-like_dom"/>
</dbReference>
<dbReference type="Pfam" id="PF13714">
    <property type="entry name" value="PEP_mutase"/>
    <property type="match status" value="1"/>
</dbReference>
<dbReference type="EMBL" id="CP027306">
    <property type="protein sequence ID" value="AXE79908.1"/>
    <property type="molecule type" value="Genomic_DNA"/>
</dbReference>
<accession>A0A2Z5JHS5</accession>
<dbReference type="PANTHER" id="PTHR42905">
    <property type="entry name" value="PHOSPHOENOLPYRUVATE CARBOXYLASE"/>
    <property type="match status" value="1"/>
</dbReference>
<keyword evidence="1" id="KW-0808">Transferase</keyword>
<protein>
    <submittedName>
        <fullName evidence="1">3-methyl-2-oxobutanoate hydroxymethyltransferase</fullName>
    </submittedName>
</protein>
<evidence type="ECO:0000313" key="1">
    <source>
        <dbReference type="EMBL" id="AXE79908.1"/>
    </source>
</evidence>
<name>A0A2Z5JHS5_STRAR</name>
<dbReference type="GO" id="GO:0008168">
    <property type="term" value="F:methyltransferase activity"/>
    <property type="evidence" value="ECO:0007669"/>
    <property type="project" value="UniProtKB-KW"/>
</dbReference>
<dbReference type="GO" id="GO:0032259">
    <property type="term" value="P:methylation"/>
    <property type="evidence" value="ECO:0007669"/>
    <property type="project" value="UniProtKB-KW"/>
</dbReference>
<dbReference type="AlphaFoldDB" id="A0A2Z5JHS5"/>
<gene>
    <name evidence="1" type="ORF">C5746_26610</name>
</gene>
<keyword evidence="1" id="KW-0489">Methyltransferase</keyword>
<evidence type="ECO:0000313" key="2">
    <source>
        <dbReference type="Proteomes" id="UP000252698"/>
    </source>
</evidence>
<dbReference type="CDD" id="cd00377">
    <property type="entry name" value="ICL_PEPM"/>
    <property type="match status" value="1"/>
</dbReference>